<sequence>MADAAALQPVNQSLPAPIWTRETLSEAAEQLKVKDPALASLIEEHGAPDSLLFKGSRNLFGSLARSIVYQQLATTAADKIFGRILQACKCAFAEDGWDKVELEDLTPASVLAVPVTELRAAGLSTRKAEYMTGIAEAFAAGQLTDESLVGMDEATLSAELIKLRGIGQWSIDMFAMFRLGRPNVLPVGDLGVRRGMQTLYKLKGLPEAKEMQEIAVAWEPYRSLGTYLMWRVLTVKAASPGKKKARAAVPTI</sequence>
<dbReference type="Gene3D" id="1.10.340.30">
    <property type="entry name" value="Hypothetical protein, domain 2"/>
    <property type="match status" value="1"/>
</dbReference>
<dbReference type="GO" id="GO:0006307">
    <property type="term" value="P:DNA alkylation repair"/>
    <property type="evidence" value="ECO:0007669"/>
    <property type="project" value="TreeGrafter"/>
</dbReference>
<feature type="domain" description="HhH-GPD" evidence="4">
    <location>
        <begin position="84"/>
        <end position="234"/>
    </location>
</feature>
<keyword evidence="3" id="KW-0234">DNA repair</keyword>
<dbReference type="GO" id="GO:0043916">
    <property type="term" value="F:DNA-7-methylguanine glycosylase activity"/>
    <property type="evidence" value="ECO:0007669"/>
    <property type="project" value="TreeGrafter"/>
</dbReference>
<proteinExistence type="inferred from homology"/>
<dbReference type="InterPro" id="IPR011257">
    <property type="entry name" value="DNA_glycosylase"/>
</dbReference>
<comment type="similarity">
    <text evidence="1">Belongs to the alkylbase DNA glycosidase AlkA family.</text>
</comment>
<dbReference type="PANTHER" id="PTHR43003">
    <property type="entry name" value="DNA-3-METHYLADENINE GLYCOSYLASE"/>
    <property type="match status" value="1"/>
</dbReference>
<keyword evidence="6" id="KW-1185">Reference proteome</keyword>
<dbReference type="SUPFAM" id="SSF48150">
    <property type="entry name" value="DNA-glycosylase"/>
    <property type="match status" value="1"/>
</dbReference>
<dbReference type="Proteomes" id="UP001485043">
    <property type="component" value="Unassembled WGS sequence"/>
</dbReference>
<dbReference type="CDD" id="cd00056">
    <property type="entry name" value="ENDO3c"/>
    <property type="match status" value="1"/>
</dbReference>
<organism evidence="5 6">
    <name type="scientific">Apatococcus fuscideae</name>
    <dbReference type="NCBI Taxonomy" id="2026836"/>
    <lineage>
        <taxon>Eukaryota</taxon>
        <taxon>Viridiplantae</taxon>
        <taxon>Chlorophyta</taxon>
        <taxon>core chlorophytes</taxon>
        <taxon>Trebouxiophyceae</taxon>
        <taxon>Chlorellales</taxon>
        <taxon>Chlorellaceae</taxon>
        <taxon>Apatococcus</taxon>
    </lineage>
</organism>
<evidence type="ECO:0000313" key="6">
    <source>
        <dbReference type="Proteomes" id="UP001485043"/>
    </source>
</evidence>
<name>A0AAW1TGU3_9CHLO</name>
<dbReference type="GO" id="GO:0006285">
    <property type="term" value="P:base-excision repair, AP site formation"/>
    <property type="evidence" value="ECO:0007669"/>
    <property type="project" value="TreeGrafter"/>
</dbReference>
<dbReference type="Pfam" id="PF00730">
    <property type="entry name" value="HhH-GPD"/>
    <property type="match status" value="1"/>
</dbReference>
<dbReference type="InterPro" id="IPR003265">
    <property type="entry name" value="HhH-GPD_domain"/>
</dbReference>
<dbReference type="EMBL" id="JALJOV010000017">
    <property type="protein sequence ID" value="KAK9868658.1"/>
    <property type="molecule type" value="Genomic_DNA"/>
</dbReference>
<evidence type="ECO:0000256" key="2">
    <source>
        <dbReference type="ARBA" id="ARBA00022763"/>
    </source>
</evidence>
<evidence type="ECO:0000256" key="1">
    <source>
        <dbReference type="ARBA" id="ARBA00010817"/>
    </source>
</evidence>
<dbReference type="FunFam" id="1.10.340.30:FF:000004">
    <property type="entry name" value="DNA-3-methyladenine glycosylase II"/>
    <property type="match status" value="1"/>
</dbReference>
<evidence type="ECO:0000256" key="3">
    <source>
        <dbReference type="ARBA" id="ARBA00023204"/>
    </source>
</evidence>
<dbReference type="GO" id="GO:0032993">
    <property type="term" value="C:protein-DNA complex"/>
    <property type="evidence" value="ECO:0007669"/>
    <property type="project" value="TreeGrafter"/>
</dbReference>
<dbReference type="SMART" id="SM00478">
    <property type="entry name" value="ENDO3c"/>
    <property type="match status" value="1"/>
</dbReference>
<reference evidence="5 6" key="1">
    <citation type="journal article" date="2024" name="Nat. Commun.">
        <title>Phylogenomics reveals the evolutionary origins of lichenization in chlorophyte algae.</title>
        <authorList>
            <person name="Puginier C."/>
            <person name="Libourel C."/>
            <person name="Otte J."/>
            <person name="Skaloud P."/>
            <person name="Haon M."/>
            <person name="Grisel S."/>
            <person name="Petersen M."/>
            <person name="Berrin J.G."/>
            <person name="Delaux P.M."/>
            <person name="Dal Grande F."/>
            <person name="Keller J."/>
        </authorList>
    </citation>
    <scope>NUCLEOTIDE SEQUENCE [LARGE SCALE GENOMIC DNA]</scope>
    <source>
        <strain evidence="5 6">SAG 2523</strain>
    </source>
</reference>
<dbReference type="PANTHER" id="PTHR43003:SF5">
    <property type="entry name" value="DNA-3-METHYLADENINE GLYCOSYLASE"/>
    <property type="match status" value="1"/>
</dbReference>
<dbReference type="GO" id="GO:0008725">
    <property type="term" value="F:DNA-3-methyladenine glycosylase activity"/>
    <property type="evidence" value="ECO:0007669"/>
    <property type="project" value="TreeGrafter"/>
</dbReference>
<evidence type="ECO:0000313" key="5">
    <source>
        <dbReference type="EMBL" id="KAK9868658.1"/>
    </source>
</evidence>
<dbReference type="GO" id="GO:0005634">
    <property type="term" value="C:nucleus"/>
    <property type="evidence" value="ECO:0007669"/>
    <property type="project" value="TreeGrafter"/>
</dbReference>
<protein>
    <recommendedName>
        <fullName evidence="4">HhH-GPD domain-containing protein</fullName>
    </recommendedName>
</protein>
<dbReference type="AlphaFoldDB" id="A0AAW1TGU3"/>
<dbReference type="GO" id="GO:0032131">
    <property type="term" value="F:alkylated DNA binding"/>
    <property type="evidence" value="ECO:0007669"/>
    <property type="project" value="TreeGrafter"/>
</dbReference>
<dbReference type="Gene3D" id="1.10.1670.40">
    <property type="match status" value="1"/>
</dbReference>
<accession>A0AAW1TGU3</accession>
<comment type="caution">
    <text evidence="5">The sequence shown here is derived from an EMBL/GenBank/DDBJ whole genome shotgun (WGS) entry which is preliminary data.</text>
</comment>
<keyword evidence="2" id="KW-0227">DNA damage</keyword>
<dbReference type="InterPro" id="IPR051912">
    <property type="entry name" value="Alkylbase_DNA_Glycosylase/TA"/>
</dbReference>
<evidence type="ECO:0000259" key="4">
    <source>
        <dbReference type="SMART" id="SM00478"/>
    </source>
</evidence>
<gene>
    <name evidence="5" type="ORF">WJX84_004789</name>
</gene>